<feature type="compositionally biased region" description="Low complexity" evidence="1">
    <location>
        <begin position="541"/>
        <end position="557"/>
    </location>
</feature>
<protein>
    <recommendedName>
        <fullName evidence="2">iHD-CE domain-containing protein</fullName>
    </recommendedName>
</protein>
<evidence type="ECO:0000256" key="1">
    <source>
        <dbReference type="SAM" id="MobiDB-lite"/>
    </source>
</evidence>
<evidence type="ECO:0000313" key="4">
    <source>
        <dbReference type="Proteomes" id="UP000295497"/>
    </source>
</evidence>
<dbReference type="Gene3D" id="3.30.565.10">
    <property type="entry name" value="Histidine kinase-like ATPase, C-terminal domain"/>
    <property type="match status" value="1"/>
</dbReference>
<name>A0A4P2QRS3_SORCE</name>
<feature type="domain" description="iHD-CE" evidence="2">
    <location>
        <begin position="22"/>
        <end position="373"/>
    </location>
</feature>
<dbReference type="InterPro" id="IPR036890">
    <property type="entry name" value="HATPase_C_sf"/>
</dbReference>
<dbReference type="AlphaFoldDB" id="A0A4P2QRS3"/>
<sequence>MPREGDADEGAPRAAPGDVTGWAERLRASRLWDLAAADVEVARTREETAALAAACAAHAAESTAAATEALGFADPWRDDALPGRTIAGLEVLLGAAPLDPPLNAVEVALLTIAPVARETLLRAALLDLARHHPASFAQRPGAAGLRLELEAQHRMSRGLVVIAEAAPGADSPAARAIAAALASRAAITSPETWRRLPPALRHAQGQAARGLAALERVAPLTELAQVAGAPLDGRGSRAPAGFGARELSLLTLDDREIGVRETFLLHLSQIAGMMALDARALPDWALATLGTSDPASPALWAATRDGLTWSVRAEQLAMAGSCPHPAFDLHLDAVVGQLRTLLDRAAASWISRRGAPRRAAPFPSRVDRRKLRPTQLDDGRPCYEQPPPQLAIPQDRLVDLAPRLVAPGSPSDIALGLYRNAVDACRYRQARQVYAERAVGAPPRPYLGEIRIEHGQDERGVFVACRDSGAGMDTETFQACFAAAGAPLWRHPGFLIEGRAGRPWAHRRRASRPWGTTATASPRSSPRRPSWRSNRRRSTRRAAPASASSRASPPRGA</sequence>
<proteinExistence type="predicted"/>
<dbReference type="EMBL" id="CP012672">
    <property type="protein sequence ID" value="AUX32263.1"/>
    <property type="molecule type" value="Genomic_DNA"/>
</dbReference>
<gene>
    <name evidence="3" type="ORF">SOCE836_044000</name>
</gene>
<evidence type="ECO:0000313" key="3">
    <source>
        <dbReference type="EMBL" id="AUX32263.1"/>
    </source>
</evidence>
<feature type="region of interest" description="Disordered" evidence="1">
    <location>
        <begin position="505"/>
        <end position="557"/>
    </location>
</feature>
<dbReference type="RefSeq" id="WP_237245497.1">
    <property type="nucleotide sequence ID" value="NZ_CP012672.1"/>
</dbReference>
<dbReference type="Proteomes" id="UP000295497">
    <property type="component" value="Chromosome"/>
</dbReference>
<dbReference type="Pfam" id="PF24401">
    <property type="entry name" value="iHD-CE"/>
    <property type="match status" value="1"/>
</dbReference>
<organism evidence="3 4">
    <name type="scientific">Sorangium cellulosum</name>
    <name type="common">Polyangium cellulosum</name>
    <dbReference type="NCBI Taxonomy" id="56"/>
    <lineage>
        <taxon>Bacteria</taxon>
        <taxon>Pseudomonadati</taxon>
        <taxon>Myxococcota</taxon>
        <taxon>Polyangia</taxon>
        <taxon>Polyangiales</taxon>
        <taxon>Polyangiaceae</taxon>
        <taxon>Sorangium</taxon>
    </lineage>
</organism>
<reference evidence="3 4" key="1">
    <citation type="submission" date="2015-09" db="EMBL/GenBank/DDBJ databases">
        <title>Sorangium comparison.</title>
        <authorList>
            <person name="Zaburannyi N."/>
            <person name="Bunk B."/>
            <person name="Overmann J."/>
            <person name="Mueller R."/>
        </authorList>
    </citation>
    <scope>NUCLEOTIDE SEQUENCE [LARGE SCALE GENOMIC DNA]</scope>
    <source>
        <strain evidence="3 4">So ce836</strain>
    </source>
</reference>
<feature type="compositionally biased region" description="Basic residues" evidence="1">
    <location>
        <begin position="525"/>
        <end position="540"/>
    </location>
</feature>
<dbReference type="InterPro" id="IPR056506">
    <property type="entry name" value="iHD-CE"/>
</dbReference>
<evidence type="ECO:0000259" key="2">
    <source>
        <dbReference type="Pfam" id="PF24401"/>
    </source>
</evidence>
<accession>A0A4P2QRS3</accession>